<dbReference type="Proteomes" id="UP001221413">
    <property type="component" value="Unassembled WGS sequence"/>
</dbReference>
<dbReference type="AlphaFoldDB" id="A0AAD6NI90"/>
<keyword evidence="2" id="KW-1185">Reference proteome</keyword>
<protein>
    <submittedName>
        <fullName evidence="1">Uncharacterized protein</fullName>
    </submittedName>
</protein>
<accession>A0AAD6NI90</accession>
<sequence>MNGKPASRVTITFKNTTSWPLTLSDMRNQSGASWSSYLPQVIDPQSKGTWSETMNAATDDVHGYGEYSLCDGNNILEIKLLWLGPNPSGGRSASYKWEMEGDETGKYKITNKVDKGADSNVTFTLAARPQCLEAFSDSHIIGGHLPCAAYIKGLPGSLYLSLSCPDIQFEIKTRTVIDDIYFSNIMGKFDNPFAPAGDRHPWERDMALQHLQSIPEFQVGWFDRGIIRAVLLASPNLALLQKIAKFDYGTLKDLASLSLFALKSITSYYQHPRCVYMPPEDLQYFEDLYDQLDDKLGLKITSSLGIEQVFPVAPRGENPACPQRHLATSQQRQECRCLVTGSNVCRVGRPDDLWRTCYIFPNELLDPTPLSAVVWRFVVVFYGEAIRDTLVNEIFSEEHGVHSTANKLVLEEALHYRFNAGQIRIVPRVEPDGDLRGRYMDVEYRDCNPRIFDRPLFTFGTYRPKDPGKQHEYDSDGFPSCRILQEEAREVGGEEIIRATTRFPDTLPLPSATLLFWHASIFDLLADPGVRFRRPKPSSGHRDFGRTEDVHPTAADKEQANQFFRGVHQWRELRRNINERDYRCHKRGYYYGESRR</sequence>
<name>A0AAD6NI90_DREDA</name>
<dbReference type="EMBL" id="JAQGDS010000005">
    <property type="protein sequence ID" value="KAJ6260561.1"/>
    <property type="molecule type" value="Genomic_DNA"/>
</dbReference>
<reference evidence="1" key="1">
    <citation type="submission" date="2023-01" db="EMBL/GenBank/DDBJ databases">
        <title>The chitinases involved in constricting ring structure development in the nematode-trapping fungus Drechslerella dactyloides.</title>
        <authorList>
            <person name="Wang R."/>
            <person name="Zhang L."/>
            <person name="Tang P."/>
            <person name="Li S."/>
            <person name="Liang L."/>
        </authorList>
    </citation>
    <scope>NUCLEOTIDE SEQUENCE</scope>
    <source>
        <strain evidence="1">YMF1.00031</strain>
    </source>
</reference>
<evidence type="ECO:0000313" key="1">
    <source>
        <dbReference type="EMBL" id="KAJ6260561.1"/>
    </source>
</evidence>
<gene>
    <name evidence="1" type="ORF">Dda_4787</name>
</gene>
<proteinExistence type="predicted"/>
<organism evidence="1 2">
    <name type="scientific">Drechslerella dactyloides</name>
    <name type="common">Nematode-trapping fungus</name>
    <name type="synonym">Arthrobotrys dactyloides</name>
    <dbReference type="NCBI Taxonomy" id="74499"/>
    <lineage>
        <taxon>Eukaryota</taxon>
        <taxon>Fungi</taxon>
        <taxon>Dikarya</taxon>
        <taxon>Ascomycota</taxon>
        <taxon>Pezizomycotina</taxon>
        <taxon>Orbiliomycetes</taxon>
        <taxon>Orbiliales</taxon>
        <taxon>Orbiliaceae</taxon>
        <taxon>Drechslerella</taxon>
    </lineage>
</organism>
<evidence type="ECO:0000313" key="2">
    <source>
        <dbReference type="Proteomes" id="UP001221413"/>
    </source>
</evidence>
<comment type="caution">
    <text evidence="1">The sequence shown here is derived from an EMBL/GenBank/DDBJ whole genome shotgun (WGS) entry which is preliminary data.</text>
</comment>
<dbReference type="Gene3D" id="2.60.270.50">
    <property type="match status" value="1"/>
</dbReference>